<accession>A0A072TMV3</accession>
<reference evidence="2 4" key="1">
    <citation type="journal article" date="2011" name="Nature">
        <title>The Medicago genome provides insight into the evolution of rhizobial symbioses.</title>
        <authorList>
            <person name="Young N.D."/>
            <person name="Debelle F."/>
            <person name="Oldroyd G.E."/>
            <person name="Geurts R."/>
            <person name="Cannon S.B."/>
            <person name="Udvardi M.K."/>
            <person name="Benedito V.A."/>
            <person name="Mayer K.F."/>
            <person name="Gouzy J."/>
            <person name="Schoof H."/>
            <person name="Van de Peer Y."/>
            <person name="Proost S."/>
            <person name="Cook D.R."/>
            <person name="Meyers B.C."/>
            <person name="Spannagl M."/>
            <person name="Cheung F."/>
            <person name="De Mita S."/>
            <person name="Krishnakumar V."/>
            <person name="Gundlach H."/>
            <person name="Zhou S."/>
            <person name="Mudge J."/>
            <person name="Bharti A.K."/>
            <person name="Murray J.D."/>
            <person name="Naoumkina M.A."/>
            <person name="Rosen B."/>
            <person name="Silverstein K.A."/>
            <person name="Tang H."/>
            <person name="Rombauts S."/>
            <person name="Zhao P.X."/>
            <person name="Zhou P."/>
            <person name="Barbe V."/>
            <person name="Bardou P."/>
            <person name="Bechner M."/>
            <person name="Bellec A."/>
            <person name="Berger A."/>
            <person name="Berges H."/>
            <person name="Bidwell S."/>
            <person name="Bisseling T."/>
            <person name="Choisne N."/>
            <person name="Couloux A."/>
            <person name="Denny R."/>
            <person name="Deshpande S."/>
            <person name="Dai X."/>
            <person name="Doyle J.J."/>
            <person name="Dudez A.M."/>
            <person name="Farmer A.D."/>
            <person name="Fouteau S."/>
            <person name="Franken C."/>
            <person name="Gibelin C."/>
            <person name="Gish J."/>
            <person name="Goldstein S."/>
            <person name="Gonzalez A.J."/>
            <person name="Green P.J."/>
            <person name="Hallab A."/>
            <person name="Hartog M."/>
            <person name="Hua A."/>
            <person name="Humphray S.J."/>
            <person name="Jeong D.H."/>
            <person name="Jing Y."/>
            <person name="Jocker A."/>
            <person name="Kenton S.M."/>
            <person name="Kim D.J."/>
            <person name="Klee K."/>
            <person name="Lai H."/>
            <person name="Lang C."/>
            <person name="Lin S."/>
            <person name="Macmil S.L."/>
            <person name="Magdelenat G."/>
            <person name="Matthews L."/>
            <person name="McCorrison J."/>
            <person name="Monaghan E.L."/>
            <person name="Mun J.H."/>
            <person name="Najar F.Z."/>
            <person name="Nicholson C."/>
            <person name="Noirot C."/>
            <person name="O'Bleness M."/>
            <person name="Paule C.R."/>
            <person name="Poulain J."/>
            <person name="Prion F."/>
            <person name="Qin B."/>
            <person name="Qu C."/>
            <person name="Retzel E.F."/>
            <person name="Riddle C."/>
            <person name="Sallet E."/>
            <person name="Samain S."/>
            <person name="Samson N."/>
            <person name="Sanders I."/>
            <person name="Saurat O."/>
            <person name="Scarpelli C."/>
            <person name="Schiex T."/>
            <person name="Segurens B."/>
            <person name="Severin A.J."/>
            <person name="Sherrier D.J."/>
            <person name="Shi R."/>
            <person name="Sims S."/>
            <person name="Singer S.R."/>
            <person name="Sinharoy S."/>
            <person name="Sterck L."/>
            <person name="Viollet A."/>
            <person name="Wang B.B."/>
            <person name="Wang K."/>
            <person name="Wang M."/>
            <person name="Wang X."/>
            <person name="Warfsmann J."/>
            <person name="Weissenbach J."/>
            <person name="White D.D."/>
            <person name="White J.D."/>
            <person name="Wiley G.B."/>
            <person name="Wincker P."/>
            <person name="Xing Y."/>
            <person name="Yang L."/>
            <person name="Yao Z."/>
            <person name="Ying F."/>
            <person name="Zhai J."/>
            <person name="Zhou L."/>
            <person name="Zuber A."/>
            <person name="Denarie J."/>
            <person name="Dixon R.A."/>
            <person name="May G.D."/>
            <person name="Schwartz D.C."/>
            <person name="Rogers J."/>
            <person name="Quetier F."/>
            <person name="Town C.D."/>
            <person name="Roe B.A."/>
        </authorList>
    </citation>
    <scope>NUCLEOTIDE SEQUENCE [LARGE SCALE GENOMIC DNA]</scope>
    <source>
        <strain evidence="2">A17</strain>
        <strain evidence="3 4">cv. Jemalong A17</strain>
    </source>
</reference>
<evidence type="ECO:0000313" key="3">
    <source>
        <dbReference type="EnsemblPlants" id="KEH18747"/>
    </source>
</evidence>
<sequence>MSFVCERGDKKRIVMVEKWKKGVLVGKRGGICSTPSTTWRFDPPSQQNSIVSTSARKLCANLWQIQHTPFAKMNKHGGTILRRRRRLHHQSTTSDQVAPYKCEVTSTSSIDIKGITEESRYNLATSKEVLNVLNRIWSLEEQHASNISAVKALKTELNRSRTQMKELIREKQMNRQEMEKLMKQMTIEKFVRKNKEHDRIQTEVQSLKEELEDERRLRKHSESLQQRLACELSEVKSSFSSCLRNLEQERKAQILLENLCDEFAKGIKNYEQKVHCLRQNSENGYLEGENVDRLILHISEGWLDERTQMKRAQSDSDIIDRISIVDKLGFDIETFLHAKRSIDFKKYGYSSPKELKEIYPCQHLMDSFLLQDMTQEDSIDNDCFEPKETTAEGLRKLGSKTERNNATELHQEKGSKNSIRKEVLSKAITEDFHLQANIKRNMSCNDNNESCFVEKKLSEMGEDSIKRWKSMLIASDFDNTESSTKLPKGVKENTLMAKLLEARLERQISRSKRGKSTS</sequence>
<evidence type="ECO:0000256" key="1">
    <source>
        <dbReference type="SAM" id="Coils"/>
    </source>
</evidence>
<dbReference type="PANTHER" id="PTHR31071">
    <property type="entry name" value="GB|AAF24581.1"/>
    <property type="match status" value="1"/>
</dbReference>
<dbReference type="AlphaFoldDB" id="A0A072TMV3"/>
<gene>
    <name evidence="3" type="primary">25500779</name>
    <name evidence="2" type="ordered locus">MTR_8g028230</name>
</gene>
<organism evidence="2 4">
    <name type="scientific">Medicago truncatula</name>
    <name type="common">Barrel medic</name>
    <name type="synonym">Medicago tribuloides</name>
    <dbReference type="NCBI Taxonomy" id="3880"/>
    <lineage>
        <taxon>Eukaryota</taxon>
        <taxon>Viridiplantae</taxon>
        <taxon>Streptophyta</taxon>
        <taxon>Embryophyta</taxon>
        <taxon>Tracheophyta</taxon>
        <taxon>Spermatophyta</taxon>
        <taxon>Magnoliopsida</taxon>
        <taxon>eudicotyledons</taxon>
        <taxon>Gunneridae</taxon>
        <taxon>Pentapetalae</taxon>
        <taxon>rosids</taxon>
        <taxon>fabids</taxon>
        <taxon>Fabales</taxon>
        <taxon>Fabaceae</taxon>
        <taxon>Papilionoideae</taxon>
        <taxon>50 kb inversion clade</taxon>
        <taxon>NPAAA clade</taxon>
        <taxon>Hologalegina</taxon>
        <taxon>IRL clade</taxon>
        <taxon>Trifolieae</taxon>
        <taxon>Medicago</taxon>
    </lineage>
</organism>
<protein>
    <submittedName>
        <fullName evidence="2">Intracellular protein transporter USO1-like protein, putative</fullName>
    </submittedName>
</protein>
<dbReference type="InterPro" id="IPR043424">
    <property type="entry name" value="BLT-like"/>
</dbReference>
<dbReference type="ExpressionAtlas" id="A0A072TMV3">
    <property type="expression patterns" value="differential"/>
</dbReference>
<proteinExistence type="predicted"/>
<reference evidence="2 4" key="2">
    <citation type="journal article" date="2014" name="BMC Genomics">
        <title>An improved genome release (version Mt4.0) for the model legume Medicago truncatula.</title>
        <authorList>
            <person name="Tang H."/>
            <person name="Krishnakumar V."/>
            <person name="Bidwell S."/>
            <person name="Rosen B."/>
            <person name="Chan A."/>
            <person name="Zhou S."/>
            <person name="Gentzbittel L."/>
            <person name="Childs K.L."/>
            <person name="Yandell M."/>
            <person name="Gundlach H."/>
            <person name="Mayer K.F."/>
            <person name="Schwartz D.C."/>
            <person name="Town C.D."/>
        </authorList>
    </citation>
    <scope>GENOME REANNOTATION</scope>
    <source>
        <strain evidence="2">A17</strain>
        <strain evidence="3 4">cv. Jemalong A17</strain>
    </source>
</reference>
<evidence type="ECO:0000313" key="2">
    <source>
        <dbReference type="EMBL" id="KEH18747.1"/>
    </source>
</evidence>
<dbReference type="EMBL" id="CM001224">
    <property type="protein sequence ID" value="KEH18747.1"/>
    <property type="molecule type" value="Genomic_DNA"/>
</dbReference>
<dbReference type="HOGENOM" id="CLU_029750_0_0_1"/>
<feature type="coiled-coil region" evidence="1">
    <location>
        <begin position="150"/>
        <end position="227"/>
    </location>
</feature>
<dbReference type="OrthoDB" id="670909at2759"/>
<dbReference type="EnsemblPlants" id="KEH18747">
    <property type="protein sequence ID" value="KEH18747"/>
    <property type="gene ID" value="MTR_8g028230"/>
</dbReference>
<name>A0A072TMV3_MEDTR</name>
<dbReference type="PANTHER" id="PTHR31071:SF9">
    <property type="entry name" value="INTRACELLULAR PROTEIN TRANSPORT PROTEIN USO1-RELATED"/>
    <property type="match status" value="1"/>
</dbReference>
<keyword evidence="1" id="KW-0175">Coiled coil</keyword>
<reference evidence="3" key="3">
    <citation type="submission" date="2015-04" db="UniProtKB">
        <authorList>
            <consortium name="EnsemblPlants"/>
        </authorList>
    </citation>
    <scope>IDENTIFICATION</scope>
    <source>
        <strain evidence="3">cv. Jemalong A17</strain>
    </source>
</reference>
<dbReference type="Proteomes" id="UP000002051">
    <property type="component" value="Chromosome 8"/>
</dbReference>
<evidence type="ECO:0000313" key="4">
    <source>
        <dbReference type="Proteomes" id="UP000002051"/>
    </source>
</evidence>
<keyword evidence="4" id="KW-1185">Reference proteome</keyword>